<evidence type="ECO:0000256" key="1">
    <source>
        <dbReference type="SAM" id="MobiDB-lite"/>
    </source>
</evidence>
<sequence>MQMYLPGTWVELITEPYGGDPETVQRPPPAPQPGLLTGDMRECDGRPMRAEDSCIHPSSAAPTVLPDTSAGTRRPAQPSPMTTGHSGRDPPTVAAT</sequence>
<reference evidence="2 3" key="1">
    <citation type="journal article" date="2023" name="Plants (Basel)">
        <title>Bridging the Gap: Combining Genomics and Transcriptomics Approaches to Understand Stylosanthes scabra, an Orphan Legume from the Brazilian Caatinga.</title>
        <authorList>
            <person name="Ferreira-Neto J.R.C."/>
            <person name="da Silva M.D."/>
            <person name="Binneck E."/>
            <person name="de Melo N.F."/>
            <person name="da Silva R.H."/>
            <person name="de Melo A.L.T.M."/>
            <person name="Pandolfi V."/>
            <person name="Bustamante F.O."/>
            <person name="Brasileiro-Vidal A.C."/>
            <person name="Benko-Iseppon A.M."/>
        </authorList>
    </citation>
    <scope>NUCLEOTIDE SEQUENCE [LARGE SCALE GENOMIC DNA]</scope>
    <source>
        <tissue evidence="2">Leaves</tissue>
    </source>
</reference>
<protein>
    <submittedName>
        <fullName evidence="2">Uncharacterized protein</fullName>
    </submittedName>
</protein>
<accession>A0ABU6UZX7</accession>
<evidence type="ECO:0000313" key="2">
    <source>
        <dbReference type="EMBL" id="MED6166890.1"/>
    </source>
</evidence>
<proteinExistence type="predicted"/>
<name>A0ABU6UZX7_9FABA</name>
<comment type="caution">
    <text evidence="2">The sequence shown here is derived from an EMBL/GenBank/DDBJ whole genome shotgun (WGS) entry which is preliminary data.</text>
</comment>
<feature type="non-terminal residue" evidence="2">
    <location>
        <position position="96"/>
    </location>
</feature>
<feature type="compositionally biased region" description="Basic and acidic residues" evidence="1">
    <location>
        <begin position="39"/>
        <end position="54"/>
    </location>
</feature>
<evidence type="ECO:0000313" key="3">
    <source>
        <dbReference type="Proteomes" id="UP001341840"/>
    </source>
</evidence>
<dbReference type="Proteomes" id="UP001341840">
    <property type="component" value="Unassembled WGS sequence"/>
</dbReference>
<organism evidence="2 3">
    <name type="scientific">Stylosanthes scabra</name>
    <dbReference type="NCBI Taxonomy" id="79078"/>
    <lineage>
        <taxon>Eukaryota</taxon>
        <taxon>Viridiplantae</taxon>
        <taxon>Streptophyta</taxon>
        <taxon>Embryophyta</taxon>
        <taxon>Tracheophyta</taxon>
        <taxon>Spermatophyta</taxon>
        <taxon>Magnoliopsida</taxon>
        <taxon>eudicotyledons</taxon>
        <taxon>Gunneridae</taxon>
        <taxon>Pentapetalae</taxon>
        <taxon>rosids</taxon>
        <taxon>fabids</taxon>
        <taxon>Fabales</taxon>
        <taxon>Fabaceae</taxon>
        <taxon>Papilionoideae</taxon>
        <taxon>50 kb inversion clade</taxon>
        <taxon>dalbergioids sensu lato</taxon>
        <taxon>Dalbergieae</taxon>
        <taxon>Pterocarpus clade</taxon>
        <taxon>Stylosanthes</taxon>
    </lineage>
</organism>
<feature type="region of interest" description="Disordered" evidence="1">
    <location>
        <begin position="15"/>
        <end position="96"/>
    </location>
</feature>
<gene>
    <name evidence="2" type="ORF">PIB30_113763</name>
</gene>
<dbReference type="EMBL" id="JASCZI010130423">
    <property type="protein sequence ID" value="MED6166890.1"/>
    <property type="molecule type" value="Genomic_DNA"/>
</dbReference>
<keyword evidence="3" id="KW-1185">Reference proteome</keyword>